<accession>E0NTX2</accession>
<dbReference type="EMBL" id="AEEI01000050">
    <property type="protein sequence ID" value="EFM01505.1"/>
    <property type="molecule type" value="Genomic_DNA"/>
</dbReference>
<dbReference type="RefSeq" id="WP_006949823.1">
    <property type="nucleotide sequence ID" value="NZ_BAJI01000010.1"/>
</dbReference>
<evidence type="ECO:0000313" key="1">
    <source>
        <dbReference type="EMBL" id="EFM01505.1"/>
    </source>
</evidence>
<name>E0NTX2_9BACT</name>
<comment type="caution">
    <text evidence="1">The sequence shown here is derived from an EMBL/GenBank/DDBJ whole genome shotgun (WGS) entry which is preliminary data.</text>
</comment>
<evidence type="ECO:0008006" key="3">
    <source>
        <dbReference type="Google" id="ProtNLM"/>
    </source>
</evidence>
<dbReference type="eggNOG" id="ENOG5033DC5">
    <property type="taxonomic scope" value="Bacteria"/>
</dbReference>
<dbReference type="OrthoDB" id="1069414at2"/>
<proteinExistence type="predicted"/>
<dbReference type="STRING" id="862515.HMPREF0658_1625"/>
<sequence length="187" mass="20721">MKRYFFICTFAVIVCISCTTEREYTRGAYFIFDNSIHQDHTLASAMNPFSPGIFCSITRKTSTGGGTTFVFSISQGTPTEKQANAIDERRTMILGYNEGLIVGYGNLDIPPVFYVYDRECPNCFNPDAIPMKSYPLRTTDAGLAVCNTCHREYNMNARGVVVKGEAGKALTRYRGHTTGAFGILTVN</sequence>
<organism evidence="1 2">
    <name type="scientific">Hoylesella marshii DSM 16973 = JCM 13450</name>
    <dbReference type="NCBI Taxonomy" id="862515"/>
    <lineage>
        <taxon>Bacteria</taxon>
        <taxon>Pseudomonadati</taxon>
        <taxon>Bacteroidota</taxon>
        <taxon>Bacteroidia</taxon>
        <taxon>Bacteroidales</taxon>
        <taxon>Prevotellaceae</taxon>
        <taxon>Hoylesella</taxon>
    </lineage>
</organism>
<dbReference type="BioCyc" id="PMAR862515-HMP:GMOO-1650-MONOMER"/>
<gene>
    <name evidence="1" type="ORF">HMPREF0658_1625</name>
</gene>
<dbReference type="HOGENOM" id="CLU_120457_0_0_10"/>
<evidence type="ECO:0000313" key="2">
    <source>
        <dbReference type="Proteomes" id="UP000004394"/>
    </source>
</evidence>
<reference evidence="1" key="1">
    <citation type="submission" date="2010-07" db="EMBL/GenBank/DDBJ databases">
        <authorList>
            <person name="Muzny D."/>
            <person name="Qin X."/>
            <person name="Deng J."/>
            <person name="Jiang H."/>
            <person name="Liu Y."/>
            <person name="Qu J."/>
            <person name="Song X.-Z."/>
            <person name="Zhang L."/>
            <person name="Thornton R."/>
            <person name="Coyle M."/>
            <person name="Francisco L."/>
            <person name="Jackson L."/>
            <person name="Javaid M."/>
            <person name="Korchina V."/>
            <person name="Kovar C."/>
            <person name="Mata R."/>
            <person name="Mathew T."/>
            <person name="Ngo R."/>
            <person name="Nguyen L."/>
            <person name="Nguyen N."/>
            <person name="Okwuonu G."/>
            <person name="Ongeri F."/>
            <person name="Pham C."/>
            <person name="Simmons D."/>
            <person name="Wilczek-Boney K."/>
            <person name="Hale W."/>
            <person name="Jakkamsetti A."/>
            <person name="Pham P."/>
            <person name="Ruth R."/>
            <person name="San Lucas F."/>
            <person name="Warren J."/>
            <person name="Zhang J."/>
            <person name="Zhao Z."/>
            <person name="Zhou C."/>
            <person name="Zhu D."/>
            <person name="Lee S."/>
            <person name="Bess C."/>
            <person name="Blankenburg K."/>
            <person name="Forbes L."/>
            <person name="Fu Q."/>
            <person name="Gubbala S."/>
            <person name="Hirani K."/>
            <person name="Jayaseelan J.C."/>
            <person name="Lara F."/>
            <person name="Munidasa M."/>
            <person name="Palculict T."/>
            <person name="Patil S."/>
            <person name="Pu L.-L."/>
            <person name="Saada N."/>
            <person name="Tang L."/>
            <person name="Weissenberger G."/>
            <person name="Zhu Y."/>
            <person name="Hemphill L."/>
            <person name="Shang Y."/>
            <person name="Youmans B."/>
            <person name="Ayvaz T."/>
            <person name="Ross M."/>
            <person name="Santibanez J."/>
            <person name="Aqrawi P."/>
            <person name="Gross S."/>
            <person name="Joshi V."/>
            <person name="Fowler G."/>
            <person name="Nazareth L."/>
            <person name="Reid J."/>
            <person name="Worley K."/>
            <person name="Petrosino J."/>
            <person name="Highlander S."/>
            <person name="Gibbs R."/>
        </authorList>
    </citation>
    <scope>NUCLEOTIDE SEQUENCE [LARGE SCALE GENOMIC DNA]</scope>
    <source>
        <strain evidence="1">DSM 16973</strain>
    </source>
</reference>
<dbReference type="AlphaFoldDB" id="E0NTX2"/>
<keyword evidence="2" id="KW-1185">Reference proteome</keyword>
<protein>
    <recommendedName>
        <fullName evidence="3">Rieske domain-containing protein</fullName>
    </recommendedName>
</protein>
<dbReference type="Proteomes" id="UP000004394">
    <property type="component" value="Unassembled WGS sequence"/>
</dbReference>